<keyword evidence="2" id="KW-0489">Methyltransferase</keyword>
<organism evidence="2 3">
    <name type="scientific">Streptomyces flavofungini</name>
    <dbReference type="NCBI Taxonomy" id="68200"/>
    <lineage>
        <taxon>Bacteria</taxon>
        <taxon>Bacillati</taxon>
        <taxon>Actinomycetota</taxon>
        <taxon>Actinomycetes</taxon>
        <taxon>Kitasatosporales</taxon>
        <taxon>Streptomycetaceae</taxon>
        <taxon>Streptomyces</taxon>
    </lineage>
</organism>
<protein>
    <submittedName>
        <fullName evidence="2">Methyltransferase</fullName>
    </submittedName>
</protein>
<gene>
    <name evidence="2" type="ORF">JGB26_28090</name>
</gene>
<proteinExistence type="predicted"/>
<dbReference type="EMBL" id="JAEKOZ010000021">
    <property type="protein sequence ID" value="MBJ3810911.1"/>
    <property type="molecule type" value="Genomic_DNA"/>
</dbReference>
<dbReference type="Proteomes" id="UP000634780">
    <property type="component" value="Unassembled WGS sequence"/>
</dbReference>
<dbReference type="RefSeq" id="WP_190113574.1">
    <property type="nucleotide sequence ID" value="NZ_BMVR01000001.1"/>
</dbReference>
<name>A0ABS0XCG9_9ACTN</name>
<dbReference type="SUPFAM" id="SSF53335">
    <property type="entry name" value="S-adenosyl-L-methionine-dependent methyltransferases"/>
    <property type="match status" value="1"/>
</dbReference>
<keyword evidence="2" id="KW-0808">Transferase</keyword>
<dbReference type="Gene3D" id="3.40.50.150">
    <property type="entry name" value="Vaccinia Virus protein VP39"/>
    <property type="match status" value="1"/>
</dbReference>
<accession>A0ABS0XCG9</accession>
<evidence type="ECO:0000256" key="1">
    <source>
        <dbReference type="SAM" id="MobiDB-lite"/>
    </source>
</evidence>
<evidence type="ECO:0000313" key="2">
    <source>
        <dbReference type="EMBL" id="MBJ3810911.1"/>
    </source>
</evidence>
<reference evidence="2 3" key="1">
    <citation type="submission" date="2020-12" db="EMBL/GenBank/DDBJ databases">
        <title>Streptomyces typhae sp. nov., a novel endophytic actinomycete isolated from the root of cattail pollen (Typha angustifolia L.).</title>
        <authorList>
            <person name="Peng C."/>
            <person name="Liu C."/>
        </authorList>
    </citation>
    <scope>NUCLEOTIDE SEQUENCE [LARGE SCALE GENOMIC DNA]</scope>
    <source>
        <strain evidence="2 3">JCM 4753</strain>
    </source>
</reference>
<sequence length="267" mass="28642">MDSKATGAALLDQLPPPLPAERIVALNQPKADLHTPRSYTWNGWSFDVPPGVFIPGWTSRLIHERLLDGRIETRFRRYAAMGAGLGVEAVAAGVRGAREIYALDVHPESVATAARHYARLVGERSGADLVPVVGDLFAGLPDGVRLDVVTFNPPAVSQQVSEDPDVVRNVCVGAPLLARFFAQLAERELLAPGGEVYVIVSNTADLRAIVGDALARGFTAEVDHLHDWEDGVLTFLLKFERAPRSASQSAQSTQAAQPAQLIRGGLA</sequence>
<feature type="compositionally biased region" description="Low complexity" evidence="1">
    <location>
        <begin position="247"/>
        <end position="260"/>
    </location>
</feature>
<dbReference type="GO" id="GO:0032259">
    <property type="term" value="P:methylation"/>
    <property type="evidence" value="ECO:0007669"/>
    <property type="project" value="UniProtKB-KW"/>
</dbReference>
<feature type="region of interest" description="Disordered" evidence="1">
    <location>
        <begin position="247"/>
        <end position="267"/>
    </location>
</feature>
<dbReference type="InterPro" id="IPR029063">
    <property type="entry name" value="SAM-dependent_MTases_sf"/>
</dbReference>
<evidence type="ECO:0000313" key="3">
    <source>
        <dbReference type="Proteomes" id="UP000634780"/>
    </source>
</evidence>
<dbReference type="GO" id="GO:0008168">
    <property type="term" value="F:methyltransferase activity"/>
    <property type="evidence" value="ECO:0007669"/>
    <property type="project" value="UniProtKB-KW"/>
</dbReference>
<keyword evidence="3" id="KW-1185">Reference proteome</keyword>
<comment type="caution">
    <text evidence="2">The sequence shown here is derived from an EMBL/GenBank/DDBJ whole genome shotgun (WGS) entry which is preliminary data.</text>
</comment>
<dbReference type="CDD" id="cd02440">
    <property type="entry name" value="AdoMet_MTases"/>
    <property type="match status" value="1"/>
</dbReference>